<dbReference type="Gene3D" id="1.10.630.10">
    <property type="entry name" value="Cytochrome P450"/>
    <property type="match status" value="1"/>
</dbReference>
<dbReference type="GO" id="GO:0004497">
    <property type="term" value="F:monooxygenase activity"/>
    <property type="evidence" value="ECO:0007669"/>
    <property type="project" value="UniProtKB-KW"/>
</dbReference>
<evidence type="ECO:0000256" key="9">
    <source>
        <dbReference type="SAM" id="Phobius"/>
    </source>
</evidence>
<dbReference type="InterPro" id="IPR050121">
    <property type="entry name" value="Cytochrome_P450_monoxygenase"/>
</dbReference>
<reference evidence="10" key="1">
    <citation type="submission" date="2020-11" db="EMBL/GenBank/DDBJ databases">
        <authorList>
            <consortium name="DOE Joint Genome Institute"/>
            <person name="Ahrendt S."/>
            <person name="Riley R."/>
            <person name="Andreopoulos W."/>
            <person name="Labutti K."/>
            <person name="Pangilinan J."/>
            <person name="Ruiz-Duenas F.J."/>
            <person name="Barrasa J.M."/>
            <person name="Sanchez-Garcia M."/>
            <person name="Camarero S."/>
            <person name="Miyauchi S."/>
            <person name="Serrano A."/>
            <person name="Linde D."/>
            <person name="Babiker R."/>
            <person name="Drula E."/>
            <person name="Ayuso-Fernandez I."/>
            <person name="Pacheco R."/>
            <person name="Padilla G."/>
            <person name="Ferreira P."/>
            <person name="Barriuso J."/>
            <person name="Kellner H."/>
            <person name="Castanera R."/>
            <person name="Alfaro M."/>
            <person name="Ramirez L."/>
            <person name="Pisabarro A.G."/>
            <person name="Kuo A."/>
            <person name="Tritt A."/>
            <person name="Lipzen A."/>
            <person name="He G."/>
            <person name="Yan M."/>
            <person name="Ng V."/>
            <person name="Cullen D."/>
            <person name="Martin F."/>
            <person name="Rosso M.-N."/>
            <person name="Henrissat B."/>
            <person name="Hibbett D."/>
            <person name="Martinez A.T."/>
            <person name="Grigoriev I.V."/>
        </authorList>
    </citation>
    <scope>NUCLEOTIDE SEQUENCE</scope>
    <source>
        <strain evidence="10">MF-IS2</strain>
    </source>
</reference>
<comment type="pathway">
    <text evidence="2">Secondary metabolite biosynthesis.</text>
</comment>
<dbReference type="Pfam" id="PF00067">
    <property type="entry name" value="p450"/>
    <property type="match status" value="1"/>
</dbReference>
<dbReference type="EMBL" id="MU151365">
    <property type="protein sequence ID" value="KAF9444561.1"/>
    <property type="molecule type" value="Genomic_DNA"/>
</dbReference>
<dbReference type="PRINTS" id="PR00463">
    <property type="entry name" value="EP450I"/>
</dbReference>
<feature type="binding site" description="axial binding residue" evidence="7">
    <location>
        <position position="443"/>
    </location>
    <ligand>
        <name>heme</name>
        <dbReference type="ChEBI" id="CHEBI:30413"/>
    </ligand>
    <ligandPart>
        <name>Fe</name>
        <dbReference type="ChEBI" id="CHEBI:18248"/>
    </ligandPart>
</feature>
<accession>A0A9P6BXZ4</accession>
<dbReference type="InterPro" id="IPR017972">
    <property type="entry name" value="Cyt_P450_CS"/>
</dbReference>
<name>A0A9P6BXZ4_9AGAR</name>
<evidence type="ECO:0000256" key="2">
    <source>
        <dbReference type="ARBA" id="ARBA00005179"/>
    </source>
</evidence>
<evidence type="ECO:0000256" key="5">
    <source>
        <dbReference type="ARBA" id="ARBA00023002"/>
    </source>
</evidence>
<evidence type="ECO:0000313" key="10">
    <source>
        <dbReference type="EMBL" id="KAF9444561.1"/>
    </source>
</evidence>
<dbReference type="InterPro" id="IPR001128">
    <property type="entry name" value="Cyt_P450"/>
</dbReference>
<dbReference type="CDD" id="cd11062">
    <property type="entry name" value="CYP58-like"/>
    <property type="match status" value="1"/>
</dbReference>
<keyword evidence="6 7" id="KW-0408">Iron</keyword>
<dbReference type="PANTHER" id="PTHR24305:SF157">
    <property type="entry name" value="N-ACETYLTRYPTOPHAN 6-HYDROXYLASE IVOC-RELATED"/>
    <property type="match status" value="1"/>
</dbReference>
<keyword evidence="11" id="KW-1185">Reference proteome</keyword>
<keyword evidence="5 8" id="KW-0560">Oxidoreductase</keyword>
<organism evidence="10 11">
    <name type="scientific">Macrolepiota fuliginosa MF-IS2</name>
    <dbReference type="NCBI Taxonomy" id="1400762"/>
    <lineage>
        <taxon>Eukaryota</taxon>
        <taxon>Fungi</taxon>
        <taxon>Dikarya</taxon>
        <taxon>Basidiomycota</taxon>
        <taxon>Agaricomycotina</taxon>
        <taxon>Agaricomycetes</taxon>
        <taxon>Agaricomycetidae</taxon>
        <taxon>Agaricales</taxon>
        <taxon>Agaricineae</taxon>
        <taxon>Agaricaceae</taxon>
        <taxon>Macrolepiota</taxon>
    </lineage>
</organism>
<dbReference type="AlphaFoldDB" id="A0A9P6BXZ4"/>
<evidence type="ECO:0000313" key="11">
    <source>
        <dbReference type="Proteomes" id="UP000807342"/>
    </source>
</evidence>
<dbReference type="GO" id="GO:0005506">
    <property type="term" value="F:iron ion binding"/>
    <property type="evidence" value="ECO:0007669"/>
    <property type="project" value="InterPro"/>
</dbReference>
<comment type="similarity">
    <text evidence="3 8">Belongs to the cytochrome P450 family.</text>
</comment>
<keyword evidence="4 7" id="KW-0479">Metal-binding</keyword>
<keyword evidence="8" id="KW-0503">Monooxygenase</keyword>
<protein>
    <submittedName>
        <fullName evidence="10">Cytochrome P450</fullName>
    </submittedName>
</protein>
<proteinExistence type="inferred from homology"/>
<dbReference type="InterPro" id="IPR036396">
    <property type="entry name" value="Cyt_P450_sf"/>
</dbReference>
<keyword evidence="9" id="KW-0812">Transmembrane</keyword>
<comment type="caution">
    <text evidence="10">The sequence shown here is derived from an EMBL/GenBank/DDBJ whole genome shotgun (WGS) entry which is preliminary data.</text>
</comment>
<evidence type="ECO:0000256" key="7">
    <source>
        <dbReference type="PIRSR" id="PIRSR602401-1"/>
    </source>
</evidence>
<evidence type="ECO:0000256" key="4">
    <source>
        <dbReference type="ARBA" id="ARBA00022723"/>
    </source>
</evidence>
<evidence type="ECO:0000256" key="1">
    <source>
        <dbReference type="ARBA" id="ARBA00001971"/>
    </source>
</evidence>
<dbReference type="PANTHER" id="PTHR24305">
    <property type="entry name" value="CYTOCHROME P450"/>
    <property type="match status" value="1"/>
</dbReference>
<dbReference type="Proteomes" id="UP000807342">
    <property type="component" value="Unassembled WGS sequence"/>
</dbReference>
<evidence type="ECO:0000256" key="3">
    <source>
        <dbReference type="ARBA" id="ARBA00010617"/>
    </source>
</evidence>
<keyword evidence="9" id="KW-1133">Transmembrane helix</keyword>
<dbReference type="InterPro" id="IPR002401">
    <property type="entry name" value="Cyt_P450_E_grp-I"/>
</dbReference>
<dbReference type="PROSITE" id="PS00086">
    <property type="entry name" value="CYTOCHROME_P450"/>
    <property type="match status" value="1"/>
</dbReference>
<dbReference type="GO" id="GO:0020037">
    <property type="term" value="F:heme binding"/>
    <property type="evidence" value="ECO:0007669"/>
    <property type="project" value="InterPro"/>
</dbReference>
<evidence type="ECO:0000256" key="6">
    <source>
        <dbReference type="ARBA" id="ARBA00023004"/>
    </source>
</evidence>
<gene>
    <name evidence="10" type="ORF">P691DRAFT_711657</name>
</gene>
<evidence type="ECO:0000256" key="8">
    <source>
        <dbReference type="RuleBase" id="RU000461"/>
    </source>
</evidence>
<feature type="transmembrane region" description="Helical" evidence="9">
    <location>
        <begin position="12"/>
        <end position="32"/>
    </location>
</feature>
<dbReference type="OrthoDB" id="1470350at2759"/>
<dbReference type="SUPFAM" id="SSF48264">
    <property type="entry name" value="Cytochrome P450"/>
    <property type="match status" value="1"/>
</dbReference>
<dbReference type="PRINTS" id="PR00385">
    <property type="entry name" value="P450"/>
</dbReference>
<keyword evidence="9" id="KW-0472">Membrane</keyword>
<keyword evidence="7 8" id="KW-0349">Heme</keyword>
<comment type="cofactor">
    <cofactor evidence="1 7">
        <name>heme</name>
        <dbReference type="ChEBI" id="CHEBI:30413"/>
    </cofactor>
</comment>
<dbReference type="GO" id="GO:0016705">
    <property type="term" value="F:oxidoreductase activity, acting on paired donors, with incorporation or reduction of molecular oxygen"/>
    <property type="evidence" value="ECO:0007669"/>
    <property type="project" value="InterPro"/>
</dbReference>
<sequence length="499" mass="56389">MLHCGPAFWELARSLIIGCGICVVFLVSYRLFLHPLSRFPGPCLAAATNYYAAYYDLWIEGGQVEQLEKLHRIYGPVVRIGPNQLHFDDPQAFGDIYGSGTKFTKFAQFYDCFNERESSFGYIDPKTAKKRKDILLPLFSRRAILKLEGVIQNSVDRLVHALSAYAGPKGRPANLHLALHSTTLEIITSYCHANPFKALDYLDFKHPALVTLLSTGSVFFLMQHFPFTAPLIFGLPQWLKSPEMIAVEQLFKTIEVQIDSILADPTSLDNVEHETVYHHLLNTENNREPPSRRSLLDEASVLIAAGSDTVANTCANGIFHVLGNPHIRTRLVKEIKDVWPDKHMRTAVQTLEKLPYLTAVIKESLRFSHGVVSPLPRVVHEDTYVGGQLIPAGAVIAMGHTFMHRHPKIFVNPLVFNPDRWLGSKSKELDNYLVPFSKGPRMCLGINLAWCELYLIFGNLLRKFDLEVYETTLQDFDFMALLTPKYRGHLQVLVQTSVT</sequence>